<evidence type="ECO:0000313" key="3">
    <source>
        <dbReference type="Proteomes" id="UP000605846"/>
    </source>
</evidence>
<protein>
    <submittedName>
        <fullName evidence="2">Uncharacterized protein</fullName>
    </submittedName>
</protein>
<proteinExistence type="predicted"/>
<comment type="caution">
    <text evidence="2">The sequence shown here is derived from an EMBL/GenBank/DDBJ whole genome shotgun (WGS) entry which is preliminary data.</text>
</comment>
<sequence length="124" mass="14571">MLFQTLTRIFQHHQDEKPAKLLRPTRSFSDPRSMSKHQHHPSQRPRRYSAPTIHTKETKGRRSSKRTNLSNPLSALVRKAKRRNNNDWEAQTWIDVMPIQDITSNHREQPENWWATSPPLCAAA</sequence>
<dbReference type="EMBL" id="JABAYA010000171">
    <property type="protein sequence ID" value="KAF7722908.1"/>
    <property type="molecule type" value="Genomic_DNA"/>
</dbReference>
<feature type="region of interest" description="Disordered" evidence="1">
    <location>
        <begin position="14"/>
        <end position="75"/>
    </location>
</feature>
<evidence type="ECO:0000256" key="1">
    <source>
        <dbReference type="SAM" id="MobiDB-lite"/>
    </source>
</evidence>
<organism evidence="2 3">
    <name type="scientific">Apophysomyces ossiformis</name>
    <dbReference type="NCBI Taxonomy" id="679940"/>
    <lineage>
        <taxon>Eukaryota</taxon>
        <taxon>Fungi</taxon>
        <taxon>Fungi incertae sedis</taxon>
        <taxon>Mucoromycota</taxon>
        <taxon>Mucoromycotina</taxon>
        <taxon>Mucoromycetes</taxon>
        <taxon>Mucorales</taxon>
        <taxon>Mucorineae</taxon>
        <taxon>Mucoraceae</taxon>
        <taxon>Apophysomyces</taxon>
    </lineage>
</organism>
<dbReference type="OrthoDB" id="2226574at2759"/>
<feature type="compositionally biased region" description="Basic residues" evidence="1">
    <location>
        <begin position="34"/>
        <end position="47"/>
    </location>
</feature>
<keyword evidence="3" id="KW-1185">Reference proteome</keyword>
<accession>A0A8H7BGJ3</accession>
<name>A0A8H7BGJ3_9FUNG</name>
<reference evidence="2" key="1">
    <citation type="submission" date="2020-01" db="EMBL/GenBank/DDBJ databases">
        <title>Genome Sequencing of Three Apophysomyces-Like Fungal Strains Confirms a Novel Fungal Genus in the Mucoromycota with divergent Burkholderia-like Endosymbiotic Bacteria.</title>
        <authorList>
            <person name="Stajich J.E."/>
            <person name="Macias A.M."/>
            <person name="Carter-House D."/>
            <person name="Lovett B."/>
            <person name="Kasson L.R."/>
            <person name="Berry K."/>
            <person name="Grigoriev I."/>
            <person name="Chang Y."/>
            <person name="Spatafora J."/>
            <person name="Kasson M.T."/>
        </authorList>
    </citation>
    <scope>NUCLEOTIDE SEQUENCE</scope>
    <source>
        <strain evidence="2">NRRL A-21654</strain>
    </source>
</reference>
<dbReference type="AlphaFoldDB" id="A0A8H7BGJ3"/>
<evidence type="ECO:0000313" key="2">
    <source>
        <dbReference type="EMBL" id="KAF7722908.1"/>
    </source>
</evidence>
<gene>
    <name evidence="2" type="ORF">EC973_002588</name>
</gene>
<dbReference type="Proteomes" id="UP000605846">
    <property type="component" value="Unassembled WGS sequence"/>
</dbReference>